<comment type="similarity">
    <text evidence="4">Belongs to the SIMIBI class G3E GTPase family. ZNG1 subfamily.</text>
</comment>
<dbReference type="SUPFAM" id="SSF52540">
    <property type="entry name" value="P-loop containing nucleoside triphosphate hydrolases"/>
    <property type="match status" value="1"/>
</dbReference>
<feature type="domain" description="CobW C-terminal" evidence="7">
    <location>
        <begin position="219"/>
        <end position="310"/>
    </location>
</feature>
<dbReference type="Gene3D" id="3.40.50.300">
    <property type="entry name" value="P-loop containing nucleotide triphosphate hydrolases"/>
    <property type="match status" value="1"/>
</dbReference>
<dbReference type="GO" id="GO:0005737">
    <property type="term" value="C:cytoplasm"/>
    <property type="evidence" value="ECO:0007669"/>
    <property type="project" value="TreeGrafter"/>
</dbReference>
<dbReference type="PANTHER" id="PTHR13748:SF62">
    <property type="entry name" value="COBW DOMAIN-CONTAINING PROTEIN"/>
    <property type="match status" value="1"/>
</dbReference>
<dbReference type="SUPFAM" id="SSF90002">
    <property type="entry name" value="Hypothetical protein YjiA, C-terminal domain"/>
    <property type="match status" value="1"/>
</dbReference>
<keyword evidence="1" id="KW-0547">Nucleotide-binding</keyword>
<comment type="catalytic activity">
    <reaction evidence="5">
        <text>GTP + H2O = GDP + phosphate + H(+)</text>
        <dbReference type="Rhea" id="RHEA:19669"/>
        <dbReference type="ChEBI" id="CHEBI:15377"/>
        <dbReference type="ChEBI" id="CHEBI:15378"/>
        <dbReference type="ChEBI" id="CHEBI:37565"/>
        <dbReference type="ChEBI" id="CHEBI:43474"/>
        <dbReference type="ChEBI" id="CHEBI:58189"/>
    </reaction>
    <physiologicalReaction direction="left-to-right" evidence="5">
        <dbReference type="Rhea" id="RHEA:19670"/>
    </physiologicalReaction>
</comment>
<dbReference type="Pfam" id="PF07683">
    <property type="entry name" value="CobW_C"/>
    <property type="match status" value="1"/>
</dbReference>
<evidence type="ECO:0000259" key="7">
    <source>
        <dbReference type="Pfam" id="PF07683"/>
    </source>
</evidence>
<evidence type="ECO:0000259" key="6">
    <source>
        <dbReference type="Pfam" id="PF02492"/>
    </source>
</evidence>
<accession>A0AAD7UFL9</accession>
<dbReference type="Proteomes" id="UP001230188">
    <property type="component" value="Unassembled WGS sequence"/>
</dbReference>
<feature type="domain" description="CobW/HypB/UreG nucleotide-binding" evidence="6">
    <location>
        <begin position="6"/>
        <end position="170"/>
    </location>
</feature>
<evidence type="ECO:0000256" key="1">
    <source>
        <dbReference type="ARBA" id="ARBA00022741"/>
    </source>
</evidence>
<proteinExistence type="inferred from homology"/>
<protein>
    <recommendedName>
        <fullName evidence="10">CobW C-terminal domain-containing protein</fullName>
    </recommendedName>
</protein>
<comment type="caution">
    <text evidence="8">The sequence shown here is derived from an EMBL/GenBank/DDBJ whole genome shotgun (WGS) entry which is preliminary data.</text>
</comment>
<evidence type="ECO:0000256" key="3">
    <source>
        <dbReference type="ARBA" id="ARBA00023186"/>
    </source>
</evidence>
<gene>
    <name evidence="8" type="ORF">CTAYLR_009230</name>
</gene>
<dbReference type="Pfam" id="PF02492">
    <property type="entry name" value="cobW"/>
    <property type="match status" value="1"/>
</dbReference>
<dbReference type="InterPro" id="IPR051316">
    <property type="entry name" value="Zinc-reg_GTPase_activator"/>
</dbReference>
<keyword evidence="3" id="KW-0143">Chaperone</keyword>
<evidence type="ECO:0000313" key="9">
    <source>
        <dbReference type="Proteomes" id="UP001230188"/>
    </source>
</evidence>
<sequence length="328" mass="36376">MDTRTPVTIVCGFLGAGKTTCLNHVIRSLPNIKFAVVENEFGEVAVDDAIIESTVLIKTVTGCACCTGYAQLVEQLDTLRADAVLVEASGLSSPLAIARALCVERGLRQRFRLDSVVTLIDTLYFSPESQIDQIMLADRVVLNKIDLVSAERVREVEDFVRSLNETALVVPAERSRVDPYLLVNARSFSVDRILYEVDPSFLDDDVSLGGPRWHDPSLTSVSFKFLGEMNVTMLHAWLAQILGMFPDNFLRYKGVLAVRDMGCKFVLQGVRGRFDGGFDAQRVWKPDEPRECRFIFIGRHLNKDALARGFLTWSSGPSNDQGPVTVVA</sequence>
<dbReference type="InterPro" id="IPR003495">
    <property type="entry name" value="CobW/HypB/UreG_nucleotide-bd"/>
</dbReference>
<evidence type="ECO:0000256" key="5">
    <source>
        <dbReference type="ARBA" id="ARBA00049117"/>
    </source>
</evidence>
<dbReference type="InterPro" id="IPR036627">
    <property type="entry name" value="CobW-likC_sf"/>
</dbReference>
<evidence type="ECO:0000313" key="8">
    <source>
        <dbReference type="EMBL" id="KAJ8604242.1"/>
    </source>
</evidence>
<dbReference type="AlphaFoldDB" id="A0AAD7UFL9"/>
<evidence type="ECO:0000256" key="4">
    <source>
        <dbReference type="ARBA" id="ARBA00034320"/>
    </source>
</evidence>
<dbReference type="CDD" id="cd03112">
    <property type="entry name" value="CobW-like"/>
    <property type="match status" value="1"/>
</dbReference>
<dbReference type="GO" id="GO:0000166">
    <property type="term" value="F:nucleotide binding"/>
    <property type="evidence" value="ECO:0007669"/>
    <property type="project" value="UniProtKB-KW"/>
</dbReference>
<evidence type="ECO:0000256" key="2">
    <source>
        <dbReference type="ARBA" id="ARBA00022801"/>
    </source>
</evidence>
<organism evidence="8 9">
    <name type="scientific">Chrysophaeum taylorii</name>
    <dbReference type="NCBI Taxonomy" id="2483200"/>
    <lineage>
        <taxon>Eukaryota</taxon>
        <taxon>Sar</taxon>
        <taxon>Stramenopiles</taxon>
        <taxon>Ochrophyta</taxon>
        <taxon>Pelagophyceae</taxon>
        <taxon>Pelagomonadales</taxon>
        <taxon>Pelagomonadaceae</taxon>
        <taxon>Chrysophaeum</taxon>
    </lineage>
</organism>
<dbReference type="EMBL" id="JAQMWT010000336">
    <property type="protein sequence ID" value="KAJ8604242.1"/>
    <property type="molecule type" value="Genomic_DNA"/>
</dbReference>
<dbReference type="PANTHER" id="PTHR13748">
    <property type="entry name" value="COBW-RELATED"/>
    <property type="match status" value="1"/>
</dbReference>
<dbReference type="InterPro" id="IPR027417">
    <property type="entry name" value="P-loop_NTPase"/>
</dbReference>
<reference evidence="8" key="1">
    <citation type="submission" date="2023-01" db="EMBL/GenBank/DDBJ databases">
        <title>Metagenome sequencing of chrysophaentin producing Chrysophaeum taylorii.</title>
        <authorList>
            <person name="Davison J."/>
            <person name="Bewley C."/>
        </authorList>
    </citation>
    <scope>NUCLEOTIDE SEQUENCE</scope>
    <source>
        <strain evidence="8">NIES-1699</strain>
    </source>
</reference>
<dbReference type="GO" id="GO:0016787">
    <property type="term" value="F:hydrolase activity"/>
    <property type="evidence" value="ECO:0007669"/>
    <property type="project" value="UniProtKB-KW"/>
</dbReference>
<keyword evidence="2" id="KW-0378">Hydrolase</keyword>
<name>A0AAD7UFL9_9STRA</name>
<dbReference type="Gene3D" id="3.30.1220.10">
    <property type="entry name" value="CobW-like, C-terminal domain"/>
    <property type="match status" value="1"/>
</dbReference>
<keyword evidence="9" id="KW-1185">Reference proteome</keyword>
<dbReference type="InterPro" id="IPR011629">
    <property type="entry name" value="CobW-like_C"/>
</dbReference>
<evidence type="ECO:0008006" key="10">
    <source>
        <dbReference type="Google" id="ProtNLM"/>
    </source>
</evidence>